<evidence type="ECO:0000313" key="2">
    <source>
        <dbReference type="EMBL" id="STD59356.1"/>
    </source>
</evidence>
<evidence type="ECO:0008006" key="5">
    <source>
        <dbReference type="Google" id="ProtNLM"/>
    </source>
</evidence>
<dbReference type="STRING" id="343874.GCA_000805695_00526"/>
<dbReference type="GeneID" id="78402293"/>
<dbReference type="KEGG" id="efal:FH779_12505"/>
<dbReference type="InterPro" id="IPR023393">
    <property type="entry name" value="START-like_dom_sf"/>
</dbReference>
<keyword evidence="4" id="KW-1185">Reference proteome</keyword>
<evidence type="ECO:0000313" key="1">
    <source>
        <dbReference type="EMBL" id="QLL58859.1"/>
    </source>
</evidence>
<dbReference type="Proteomes" id="UP000254737">
    <property type="component" value="Unassembled WGS sequence"/>
</dbReference>
<evidence type="ECO:0000313" key="3">
    <source>
        <dbReference type="Proteomes" id="UP000254737"/>
    </source>
</evidence>
<accession>A0A376GLE9</accession>
<dbReference type="RefSeq" id="WP_038334509.1">
    <property type="nucleotide sequence ID" value="NZ_CP040908.1"/>
</dbReference>
<protein>
    <recommendedName>
        <fullName evidence="5">SRPBCC family protein</fullName>
    </recommendedName>
</protein>
<proteinExistence type="predicted"/>
<dbReference type="OrthoDB" id="1011799at2"/>
<evidence type="ECO:0000313" key="4">
    <source>
        <dbReference type="Proteomes" id="UP000510643"/>
    </source>
</evidence>
<dbReference type="Gene3D" id="3.30.530.20">
    <property type="match status" value="1"/>
</dbReference>
<reference evidence="2 3" key="1">
    <citation type="submission" date="2018-06" db="EMBL/GenBank/DDBJ databases">
        <authorList>
            <consortium name="Pathogen Informatics"/>
            <person name="Doyle S."/>
        </authorList>
    </citation>
    <scope>NUCLEOTIDE SEQUENCE [LARGE SCALE GENOMIC DNA]</scope>
    <source>
        <strain evidence="2 3">NCTC13456</strain>
    </source>
</reference>
<dbReference type="Proteomes" id="UP000510643">
    <property type="component" value="Chromosome"/>
</dbReference>
<sequence>MKVNTNKVRFAKNQQEAYTFLLDMKNYEQLMPEDTKSFEIHESGKGFTVGVGALPKVGMRLKETVEPSKIVFESPAPAFEYTLTISIDAVDENSSDVTLDFDGNFNMMIEMMAKKPLTSFIETIAENLGKIG</sequence>
<gene>
    <name evidence="1" type="ORF">FH779_12505</name>
    <name evidence="2" type="ORF">NCTC13456_03002</name>
</gene>
<name>A0A376GLE9_9FLAO</name>
<dbReference type="AlphaFoldDB" id="A0A376GLE9"/>
<dbReference type="EMBL" id="UFXS01000001">
    <property type="protein sequence ID" value="STD59356.1"/>
    <property type="molecule type" value="Genomic_DNA"/>
</dbReference>
<organism evidence="2 3">
    <name type="scientific">Empedobacter falsenii</name>
    <dbReference type="NCBI Taxonomy" id="343874"/>
    <lineage>
        <taxon>Bacteria</taxon>
        <taxon>Pseudomonadati</taxon>
        <taxon>Bacteroidota</taxon>
        <taxon>Flavobacteriia</taxon>
        <taxon>Flavobacteriales</taxon>
        <taxon>Weeksellaceae</taxon>
        <taxon>Empedobacter</taxon>
    </lineage>
</organism>
<dbReference type="EMBL" id="CP040908">
    <property type="protein sequence ID" value="QLL58859.1"/>
    <property type="molecule type" value="Genomic_DNA"/>
</dbReference>
<dbReference type="SUPFAM" id="SSF55961">
    <property type="entry name" value="Bet v1-like"/>
    <property type="match status" value="1"/>
</dbReference>
<reference evidence="1 4" key="2">
    <citation type="submission" date="2019-06" db="EMBL/GenBank/DDBJ databases">
        <title>Emergence of pandrug resistant Empedobacter falsenii in China.</title>
        <authorList>
            <person name="Dong N."/>
            <person name="Chen S."/>
            <person name="Zhang R."/>
        </authorList>
    </citation>
    <scope>NUCLEOTIDE SEQUENCE [LARGE SCALE GENOMIC DNA]</scope>
    <source>
        <strain evidence="1 4">1681-1</strain>
    </source>
</reference>